<dbReference type="Gene3D" id="2.60.40.10">
    <property type="entry name" value="Immunoglobulins"/>
    <property type="match status" value="1"/>
</dbReference>
<dbReference type="InterPro" id="IPR029052">
    <property type="entry name" value="Metallo-depent_PP-like"/>
</dbReference>
<feature type="domain" description="LTD" evidence="4">
    <location>
        <begin position="29"/>
        <end position="166"/>
    </location>
</feature>
<dbReference type="PROSITE" id="PS51841">
    <property type="entry name" value="LTD"/>
    <property type="match status" value="3"/>
</dbReference>
<accession>A0A6B8RTW2</accession>
<evidence type="ECO:0000259" key="3">
    <source>
        <dbReference type="PROSITE" id="PS51272"/>
    </source>
</evidence>
<dbReference type="InterPro" id="IPR013783">
    <property type="entry name" value="Ig-like_fold"/>
</dbReference>
<dbReference type="GO" id="GO:0016787">
    <property type="term" value="F:hydrolase activity"/>
    <property type="evidence" value="ECO:0007669"/>
    <property type="project" value="InterPro"/>
</dbReference>
<dbReference type="InterPro" id="IPR001322">
    <property type="entry name" value="Lamin_tail_dom"/>
</dbReference>
<dbReference type="PANTHER" id="PTHR43143">
    <property type="entry name" value="METALLOPHOSPHOESTERASE, CALCINEURIN SUPERFAMILY"/>
    <property type="match status" value="1"/>
</dbReference>
<feature type="compositionally biased region" description="Pro residues" evidence="1">
    <location>
        <begin position="2087"/>
        <end position="2115"/>
    </location>
</feature>
<dbReference type="Gene3D" id="3.60.21.10">
    <property type="match status" value="1"/>
</dbReference>
<dbReference type="InterPro" id="IPR004843">
    <property type="entry name" value="Calcineurin-like_PHP"/>
</dbReference>
<feature type="domain" description="LTD" evidence="4">
    <location>
        <begin position="328"/>
        <end position="471"/>
    </location>
</feature>
<dbReference type="RefSeq" id="WP_155703855.1">
    <property type="nucleotide sequence ID" value="NZ_CP034235.1"/>
</dbReference>
<dbReference type="InterPro" id="IPR001119">
    <property type="entry name" value="SLH_dom"/>
</dbReference>
<feature type="domain" description="SLH" evidence="3">
    <location>
        <begin position="2370"/>
        <end position="2433"/>
    </location>
</feature>
<dbReference type="KEGG" id="ppsc:EHS13_29645"/>
<dbReference type="SUPFAM" id="SSF56300">
    <property type="entry name" value="Metallo-dependent phosphatases"/>
    <property type="match status" value="1"/>
</dbReference>
<dbReference type="EMBL" id="CP034235">
    <property type="protein sequence ID" value="QGQ98746.1"/>
    <property type="molecule type" value="Genomic_DNA"/>
</dbReference>
<feature type="chain" id="PRO_5025371439" description="Metallophosphoesterase" evidence="2">
    <location>
        <begin position="30"/>
        <end position="2491"/>
    </location>
</feature>
<evidence type="ECO:0000313" key="6">
    <source>
        <dbReference type="Proteomes" id="UP000426246"/>
    </source>
</evidence>
<protein>
    <recommendedName>
        <fullName evidence="7">Metallophosphoesterase</fullName>
    </recommendedName>
</protein>
<evidence type="ECO:0000259" key="4">
    <source>
        <dbReference type="PROSITE" id="PS51841"/>
    </source>
</evidence>
<dbReference type="Proteomes" id="UP000426246">
    <property type="component" value="Chromosome"/>
</dbReference>
<sequence length="2491" mass="271120">MFKRSFKRWISSISIATIILGSVIQPAMAEMDITAGPPAPKLLITELVPDSANVNSKDAYEFIEVYNNSDVPVNFKDYDLAYRAPGPSVPLIWSAGSGDIIIPARKPLVFWVMNSESNLLTADQFNLNYGTHLTEGTNLFRVVGGADVATAGGMSNTAARDLIIQDKAKVEIAIASYQNDAQTVPDKGIFYKLPTDGKNMVMLPMAGSFAATPGDVGAFQVSDIYVNELPVITHTPLAVANPADNVTINAKITNAENISGMDTVTAAIYYKSSTESVFKAVYMTSLTLDSFKGQIPKASLTGAQLQYYIEARDSANTVKSNVYSVAIGDGSYDYTKVPPLMVTELVPDSANVTGVSSDAYEFIEVYNNTDKIINFKNYKLIYRYMDSNPIKDVEWSTGGQNILIPAQKSIVLWVINSANGALTTSDFNANYGGSGLVENENLFRIFNDGMANGTPRGIVIEDVTGKEISGSYYENDDQTQINKGIFYRFPMDGTKNTVITSAGVNNATPGVVDASQVPVNPVTLAEPPVITHTPVLQADTENDINIDAAISNVGPNETVNATVYYKVSSQSAYQWAVMNYSASTGYHAAIPRESLTETTIDYYIQANKGDLTVKTDTYTVMVKLPAFDPQKVPQLLVTEVVPDSTNVGSADGYEFVEVYNNTDQAINFKDYVIRYRYTDLGPDGDVLWPSVPNDLVIPSGKTLVFWIINTQNASKTVADFNAIYGTSLVENQNIVRIFSDGMANTGPRGLVVASNSGTDISASYYVTDAETVANKGIFYKFPVDGSSKMIKYSAGLLAATPGTVNSVQVPGQRVHLIADTMKPEITDNTGKTEVPQSGDFEISADANDDHQVKTVLLYYKTDKQADYKKEYLTESFADTLYHFMFYSPDLIGNTYLEYYFVASDGTNETSTTPVRVNITGGPDHSQLRLNLKNGDFVSNNKIIKANGENVDPSKLKLSIDDSELTQSTFTALENGAYFAFDANGVNYYFKNGVTMGQDIMQIFQDPINSYTTLSVPIQADRLKEGNNVIAIRAGTKASPFDDSPEENKDNFTVKNVRLVLADGTQIYDPKYANAVTIIKMGDSGAAVPVIEFSFNLLASKLTSKAYDWNTKTASDGIHKVSLTNEQSETITANVTIDNTAPVIVPSVKEGQLYRGPFTINAAVTDAYSGVDKVEATLDAKPLTMPFSTSSSKLAAGNHVLVVTATDKVGNKGTSTIKFAVPDENPIAPVLVSPEQGATVLAGNVRLTVKVADPTNDDLDVSFYRGFKYDANVQNDFVSYHGAAVTEPPKQQIPGGETAFTQEDYQKISKPDGDYLIDNSVEKFPYQRFEVAIDESVKATDKVNINWKGKSLEGRKVSLYAWSSAKMSWQVLDSKIAGTVDFELTADVEAGVYENGNKIQVMVQDEIAVVQDDGGSSDNYDFSFAWMSDTQYYAESYPYIFQDIVKWIADNKEKNKIKYVIHTGDIVDDADQQYEWDEANKDMKVLEDAKIPYGVLAGNHDVLHQDNDYSYYNKHFGEDRFKDQPTYGESYDNNRGHYDLISSNGNDFIIVYMGWGYGDKEIDWINEVLAKYPNRKAILNFHEYLLVSNNRAPMADKVFERVVKPNKNVFAVLSGHYHNALLHQDAIDDDGDGVPDRNVYQMLADYQGAPEGGLGYIRLLQFDMKNDKVNIKTYSPYLDDFNFYDTDEYPGKDEFSINLNIQPVTKQVATDYIGVRVYSDQLIQKNEGVISGSNSSADWNGLADKATYEWYTSVQDVYGGNKLSEIWKFTTGTPPAAPNVTVNDETNIVTGLTTAMEYKLDSADYVMYNPTIFNALDLSGIHTLLVRIAADENTGTPAGLVTTLIFTAPPGTPAAPNVTVNDETNIVTGLTTAMEYKLDSADYVMYNPTIFNALDLSGIHTLLVRIAADENTGTPAGLVTTLIFTAPPGTPAAPNVTVNDDTNIVTGLTTAMEYKLDSADYVKYDATIFNALDLSGIHTLLVRIAADENTGTPAGLITTLAFTATPGTPDSPAAPNVTLNDVTNIVTGLTTKMEYKLDTADYVMYDATIFNALDLSGIHILLVRIAADENTGTPAGLVTTLTFTQATTPPPTSPPTSTPTPAVTPTPIPTATPTPEPMVIDKGIDGAVSIPTAMLSVSQNGNTTITLPADTSEIKLPSNTVELLGDSKLELKMDHVSLNIPTNLIKQLTGLLSADELKDSSISLKLNPLSESQAQDILDKSQTSPKDSIKRAGDIYEFSLSITSKNGASANLSKFNEPITIRLKVDSSSDMNLTGVFYISDSGELEYVGGELVNGEIVAQINHFSKYAVLELNKNFDDVASSYWASNVIKGLAAKQIINGVTATTFEPAKDVTRAEFVSLLVRALKLTDKGANAFKDVSANDWYADAVSIATKAGIVNGVSGNLFKPNAPISREEMVTIMMRAYAVVNGNPDQGTTESSFKDDAKISAWASQYVKTAVALNLIKGRTSSTFDPQGITSRAEAAQVIYNLLNK</sequence>
<dbReference type="PANTHER" id="PTHR43143:SF5">
    <property type="entry name" value="SECRETED PROTEIN"/>
    <property type="match status" value="1"/>
</dbReference>
<dbReference type="PROSITE" id="PS51272">
    <property type="entry name" value="SLH"/>
    <property type="match status" value="3"/>
</dbReference>
<evidence type="ECO:0000313" key="5">
    <source>
        <dbReference type="EMBL" id="QGQ98746.1"/>
    </source>
</evidence>
<reference evidence="6" key="1">
    <citation type="submission" date="2018-11" db="EMBL/GenBank/DDBJ databases">
        <title>Complete genome sequence of Paenibacillus sp. ML311-T8.</title>
        <authorList>
            <person name="Nam Y.-D."/>
            <person name="Kang J."/>
            <person name="Chung W.-H."/>
            <person name="Park Y.S."/>
        </authorList>
    </citation>
    <scope>NUCLEOTIDE SEQUENCE [LARGE SCALE GENOMIC DNA]</scope>
    <source>
        <strain evidence="6">ML311-T8</strain>
    </source>
</reference>
<feature type="domain" description="SLH" evidence="3">
    <location>
        <begin position="2311"/>
        <end position="2369"/>
    </location>
</feature>
<dbReference type="OrthoDB" id="9772095at2"/>
<feature type="region of interest" description="Disordered" evidence="1">
    <location>
        <begin position="2085"/>
        <end position="2116"/>
    </location>
</feature>
<feature type="signal peptide" evidence="2">
    <location>
        <begin position="1"/>
        <end position="29"/>
    </location>
</feature>
<evidence type="ECO:0000256" key="2">
    <source>
        <dbReference type="SAM" id="SignalP"/>
    </source>
</evidence>
<gene>
    <name evidence="5" type="ORF">EHS13_29645</name>
</gene>
<dbReference type="Pfam" id="PF00395">
    <property type="entry name" value="SLH"/>
    <property type="match status" value="3"/>
</dbReference>
<feature type="domain" description="SLH" evidence="3">
    <location>
        <begin position="2436"/>
        <end position="2491"/>
    </location>
</feature>
<organism evidence="5 6">
    <name type="scientific">Paenibacillus psychroresistens</name>
    <dbReference type="NCBI Taxonomy" id="1778678"/>
    <lineage>
        <taxon>Bacteria</taxon>
        <taxon>Bacillati</taxon>
        <taxon>Bacillota</taxon>
        <taxon>Bacilli</taxon>
        <taxon>Bacillales</taxon>
        <taxon>Paenibacillaceae</taxon>
        <taxon>Paenibacillus</taxon>
    </lineage>
</organism>
<keyword evidence="2" id="KW-0732">Signal</keyword>
<keyword evidence="6" id="KW-1185">Reference proteome</keyword>
<name>A0A6B8RTW2_9BACL</name>
<dbReference type="InterPro" id="IPR051918">
    <property type="entry name" value="STPP_CPPED1"/>
</dbReference>
<evidence type="ECO:0008006" key="7">
    <source>
        <dbReference type="Google" id="ProtNLM"/>
    </source>
</evidence>
<proteinExistence type="predicted"/>
<feature type="domain" description="LTD" evidence="4">
    <location>
        <begin position="623"/>
        <end position="759"/>
    </location>
</feature>
<evidence type="ECO:0000256" key="1">
    <source>
        <dbReference type="SAM" id="MobiDB-lite"/>
    </source>
</evidence>
<dbReference type="Pfam" id="PF00149">
    <property type="entry name" value="Metallophos"/>
    <property type="match status" value="1"/>
</dbReference>